<dbReference type="InterPro" id="IPR014710">
    <property type="entry name" value="RmlC-like_jellyroll"/>
</dbReference>
<dbReference type="PANTHER" id="PTHR11635">
    <property type="entry name" value="CAMP-DEPENDENT PROTEIN KINASE REGULATORY CHAIN"/>
    <property type="match status" value="1"/>
</dbReference>
<dbReference type="PROSITE" id="PS50206">
    <property type="entry name" value="RHODANESE_3"/>
    <property type="match status" value="1"/>
</dbReference>
<accession>A0A3B0YL14</accession>
<dbReference type="Gene3D" id="2.60.120.10">
    <property type="entry name" value="Jelly Rolls"/>
    <property type="match status" value="2"/>
</dbReference>
<dbReference type="InterPro" id="IPR018490">
    <property type="entry name" value="cNMP-bd_dom_sf"/>
</dbReference>
<feature type="domain" description="Rhodanese" evidence="2">
    <location>
        <begin position="269"/>
        <end position="352"/>
    </location>
</feature>
<dbReference type="GO" id="GO:0005952">
    <property type="term" value="C:cAMP-dependent protein kinase complex"/>
    <property type="evidence" value="ECO:0007669"/>
    <property type="project" value="InterPro"/>
</dbReference>
<dbReference type="AlphaFoldDB" id="A0A3B0YL14"/>
<dbReference type="EMBL" id="UOFL01000072">
    <property type="protein sequence ID" value="VAW74929.1"/>
    <property type="molecule type" value="Genomic_DNA"/>
</dbReference>
<dbReference type="GO" id="GO:0004862">
    <property type="term" value="F:cAMP-dependent protein kinase inhibitor activity"/>
    <property type="evidence" value="ECO:0007669"/>
    <property type="project" value="TreeGrafter"/>
</dbReference>
<dbReference type="InterPro" id="IPR001763">
    <property type="entry name" value="Rhodanese-like_dom"/>
</dbReference>
<gene>
    <name evidence="3" type="ORF">MNBD_GAMMA12-2461</name>
</gene>
<dbReference type="CDD" id="cd00038">
    <property type="entry name" value="CAP_ED"/>
    <property type="match status" value="1"/>
</dbReference>
<evidence type="ECO:0000259" key="2">
    <source>
        <dbReference type="PROSITE" id="PS50206"/>
    </source>
</evidence>
<dbReference type="Pfam" id="PF00027">
    <property type="entry name" value="cNMP_binding"/>
    <property type="match status" value="2"/>
</dbReference>
<dbReference type="PROSITE" id="PS00888">
    <property type="entry name" value="CNMP_BINDING_1"/>
    <property type="match status" value="1"/>
</dbReference>
<dbReference type="InterPro" id="IPR050503">
    <property type="entry name" value="cAMP-dep_PK_reg_su-like"/>
</dbReference>
<organism evidence="3">
    <name type="scientific">hydrothermal vent metagenome</name>
    <dbReference type="NCBI Taxonomy" id="652676"/>
    <lineage>
        <taxon>unclassified sequences</taxon>
        <taxon>metagenomes</taxon>
        <taxon>ecological metagenomes</taxon>
    </lineage>
</organism>
<dbReference type="GO" id="GO:0030552">
    <property type="term" value="F:cAMP binding"/>
    <property type="evidence" value="ECO:0007669"/>
    <property type="project" value="TreeGrafter"/>
</dbReference>
<evidence type="ECO:0008006" key="4">
    <source>
        <dbReference type="Google" id="ProtNLM"/>
    </source>
</evidence>
<dbReference type="Pfam" id="PF00581">
    <property type="entry name" value="Rhodanese"/>
    <property type="match status" value="1"/>
</dbReference>
<evidence type="ECO:0000259" key="1">
    <source>
        <dbReference type="PROSITE" id="PS50042"/>
    </source>
</evidence>
<feature type="domain" description="Cyclic nucleotide-binding" evidence="1">
    <location>
        <begin position="15"/>
        <end position="113"/>
    </location>
</feature>
<dbReference type="SUPFAM" id="SSF51206">
    <property type="entry name" value="cAMP-binding domain-like"/>
    <property type="match status" value="2"/>
</dbReference>
<dbReference type="InterPro" id="IPR000595">
    <property type="entry name" value="cNMP-bd_dom"/>
</dbReference>
<dbReference type="InterPro" id="IPR018488">
    <property type="entry name" value="cNMP-bd_CS"/>
</dbReference>
<dbReference type="GO" id="GO:0034236">
    <property type="term" value="F:protein kinase A catalytic subunit binding"/>
    <property type="evidence" value="ECO:0007669"/>
    <property type="project" value="TreeGrafter"/>
</dbReference>
<sequence>MSRSVILSDISNLVPVCNLTYENQAELLRSVKADVIESGKVLFKTGTTDKKSFYVIEGTVEVRPSNGAAYTVSAGTPDGLQPLAHQQPRAATVTAQTEAWCIAIDNDLMDVLVSWDDTAGYIVTEIDDSHTGSDDCTDWMTEILRSEIFLRIPPANIQKMFMRLEQFPAQPGELVVTQGEKGDYYYILLKGQCEVLRESPDGKKGIRLATLSSGAHFGEEALISNCERNATVRMLTEGSLMRLSRDDFNELLKEPVLETLEYQEALDQIKQGALWLDVRLENEYQASNIKGSLNVPLYLLRLRVNTFSTDSKYIIVCDSGSHSATAAYLLSQRGFEVAVLEGGLNSVSQEEYAA</sequence>
<dbReference type="SMART" id="SM00450">
    <property type="entry name" value="RHOD"/>
    <property type="match status" value="1"/>
</dbReference>
<dbReference type="Gene3D" id="3.40.250.10">
    <property type="entry name" value="Rhodanese-like domain"/>
    <property type="match status" value="1"/>
</dbReference>
<dbReference type="PANTHER" id="PTHR11635:SF152">
    <property type="entry name" value="CAMP-DEPENDENT PROTEIN KINASE TYPE I REGULATORY SUBUNIT-RELATED"/>
    <property type="match status" value="1"/>
</dbReference>
<dbReference type="InterPro" id="IPR036873">
    <property type="entry name" value="Rhodanese-like_dom_sf"/>
</dbReference>
<dbReference type="SMART" id="SM00100">
    <property type="entry name" value="cNMP"/>
    <property type="match status" value="1"/>
</dbReference>
<proteinExistence type="predicted"/>
<reference evidence="3" key="1">
    <citation type="submission" date="2018-06" db="EMBL/GenBank/DDBJ databases">
        <authorList>
            <person name="Zhirakovskaya E."/>
        </authorList>
    </citation>
    <scope>NUCLEOTIDE SEQUENCE</scope>
</reference>
<protein>
    <recommendedName>
        <fullName evidence="4">cAMP-binding proteins - catabolite gene activator and regulatory subunit of cAMP-dependent protein kinases</fullName>
    </recommendedName>
</protein>
<dbReference type="CDD" id="cd00158">
    <property type="entry name" value="RHOD"/>
    <property type="match status" value="1"/>
</dbReference>
<dbReference type="PROSITE" id="PS50042">
    <property type="entry name" value="CNMP_BINDING_3"/>
    <property type="match status" value="2"/>
</dbReference>
<evidence type="ECO:0000313" key="3">
    <source>
        <dbReference type="EMBL" id="VAW74929.1"/>
    </source>
</evidence>
<feature type="domain" description="Cyclic nucleotide-binding" evidence="1">
    <location>
        <begin position="148"/>
        <end position="252"/>
    </location>
</feature>
<dbReference type="SUPFAM" id="SSF52821">
    <property type="entry name" value="Rhodanese/Cell cycle control phosphatase"/>
    <property type="match status" value="1"/>
</dbReference>
<name>A0A3B0YL14_9ZZZZ</name>
<dbReference type="GO" id="GO:0005829">
    <property type="term" value="C:cytosol"/>
    <property type="evidence" value="ECO:0007669"/>
    <property type="project" value="TreeGrafter"/>
</dbReference>